<name>A0A841C0Q7_9ACTN</name>
<gene>
    <name evidence="1" type="ORF">F4553_006949</name>
</gene>
<evidence type="ECO:0000313" key="2">
    <source>
        <dbReference type="Proteomes" id="UP000587527"/>
    </source>
</evidence>
<accession>A0A841C0Q7</accession>
<dbReference type="EMBL" id="JACHMN010000003">
    <property type="protein sequence ID" value="MBB5873515.1"/>
    <property type="molecule type" value="Genomic_DNA"/>
</dbReference>
<keyword evidence="2" id="KW-1185">Reference proteome</keyword>
<evidence type="ECO:0000313" key="1">
    <source>
        <dbReference type="EMBL" id="MBB5873515.1"/>
    </source>
</evidence>
<dbReference type="Proteomes" id="UP000587527">
    <property type="component" value="Unassembled WGS sequence"/>
</dbReference>
<protein>
    <submittedName>
        <fullName evidence="1">Uncharacterized protein</fullName>
    </submittedName>
</protein>
<sequence length="235" mass="26385">MPAHPDEARHADPSLTREWVRQATQENDAEAAFKLGCYHLLHEKFAYHVHADPWFEFAAQHSGAEMVWRVANAYADVSNPLARAWMRRAVVSESDPEGIVVGPSTVQIVLDESGDYVQTQDWRVFVRSDDRERALAALRATWRRMVWTTEDGHEFASEDDYEAALVAAGVETGDEPYTPNYISVDGDAADPVIWMDCKGGVMPLMARTMIRILGTELRAAGLRRAVLYTEDPPPQ</sequence>
<reference evidence="1 2" key="1">
    <citation type="submission" date="2020-08" db="EMBL/GenBank/DDBJ databases">
        <title>Sequencing the genomes of 1000 actinobacteria strains.</title>
        <authorList>
            <person name="Klenk H.-P."/>
        </authorList>
    </citation>
    <scope>NUCLEOTIDE SEQUENCE [LARGE SCALE GENOMIC DNA]</scope>
    <source>
        <strain evidence="1 2">DSM 45362</strain>
    </source>
</reference>
<proteinExistence type="predicted"/>
<comment type="caution">
    <text evidence="1">The sequence shown here is derived from an EMBL/GenBank/DDBJ whole genome shotgun (WGS) entry which is preliminary data.</text>
</comment>
<organism evidence="1 2">
    <name type="scientific">Allocatelliglobosispora scoriae</name>
    <dbReference type="NCBI Taxonomy" id="643052"/>
    <lineage>
        <taxon>Bacteria</taxon>
        <taxon>Bacillati</taxon>
        <taxon>Actinomycetota</taxon>
        <taxon>Actinomycetes</taxon>
        <taxon>Micromonosporales</taxon>
        <taxon>Micromonosporaceae</taxon>
        <taxon>Allocatelliglobosispora</taxon>
    </lineage>
</organism>
<dbReference type="RefSeq" id="WP_184844833.1">
    <property type="nucleotide sequence ID" value="NZ_JACHMN010000003.1"/>
</dbReference>
<dbReference type="AlphaFoldDB" id="A0A841C0Q7"/>